<dbReference type="EMBL" id="CAXAMM010009113">
    <property type="protein sequence ID" value="CAK9019439.1"/>
    <property type="molecule type" value="Genomic_DNA"/>
</dbReference>
<gene>
    <name evidence="1" type="ORF">SCF082_LOCUS14511</name>
</gene>
<reference evidence="1 2" key="1">
    <citation type="submission" date="2024-02" db="EMBL/GenBank/DDBJ databases">
        <authorList>
            <person name="Chen Y."/>
            <person name="Shah S."/>
            <person name="Dougan E. K."/>
            <person name="Thang M."/>
            <person name="Chan C."/>
        </authorList>
    </citation>
    <scope>NUCLEOTIDE SEQUENCE [LARGE SCALE GENOMIC DNA]</scope>
</reference>
<name>A0ABP0JY76_9DINO</name>
<accession>A0ABP0JY76</accession>
<comment type="caution">
    <text evidence="1">The sequence shown here is derived from an EMBL/GenBank/DDBJ whole genome shotgun (WGS) entry which is preliminary data.</text>
</comment>
<proteinExistence type="predicted"/>
<organism evidence="1 2">
    <name type="scientific">Durusdinium trenchii</name>
    <dbReference type="NCBI Taxonomy" id="1381693"/>
    <lineage>
        <taxon>Eukaryota</taxon>
        <taxon>Sar</taxon>
        <taxon>Alveolata</taxon>
        <taxon>Dinophyceae</taxon>
        <taxon>Suessiales</taxon>
        <taxon>Symbiodiniaceae</taxon>
        <taxon>Durusdinium</taxon>
    </lineage>
</organism>
<keyword evidence="2" id="KW-1185">Reference proteome</keyword>
<evidence type="ECO:0000313" key="2">
    <source>
        <dbReference type="Proteomes" id="UP001642464"/>
    </source>
</evidence>
<dbReference type="Proteomes" id="UP001642464">
    <property type="component" value="Unassembled WGS sequence"/>
</dbReference>
<sequence length="118" mass="13245">MSFAPWDVHHKARLAPQDGVILGGLAIGMLCLIACLAALHVQMALQRLLGLCLAQVGAVFWMLLLCGRLLEAGALESSRRFDQRARRRMVFQQVGARGRKRPCGHLWEDTPVKRRKRC</sequence>
<protein>
    <submittedName>
        <fullName evidence="1">Uncharacterized protein</fullName>
    </submittedName>
</protein>
<evidence type="ECO:0000313" key="1">
    <source>
        <dbReference type="EMBL" id="CAK9019439.1"/>
    </source>
</evidence>